<keyword evidence="1 11" id="KW-1003">Cell membrane</keyword>
<keyword evidence="14" id="KW-1185">Reference proteome</keyword>
<dbReference type="InterPro" id="IPR001264">
    <property type="entry name" value="Glyco_trans_51"/>
</dbReference>
<evidence type="ECO:0000256" key="6">
    <source>
        <dbReference type="ARBA" id="ARBA00022960"/>
    </source>
</evidence>
<dbReference type="PANTHER" id="PTHR30400:SF0">
    <property type="entry name" value="BIOSYNTHETIC PEPTIDOGLYCAN TRANSGLYCOSYLASE"/>
    <property type="match status" value="1"/>
</dbReference>
<keyword evidence="4 11" id="KW-0808">Transferase</keyword>
<comment type="pathway">
    <text evidence="11">Cell wall biogenesis; peptidoglycan biosynthesis.</text>
</comment>
<evidence type="ECO:0000256" key="2">
    <source>
        <dbReference type="ARBA" id="ARBA00022519"/>
    </source>
</evidence>
<dbReference type="PANTHER" id="PTHR30400">
    <property type="entry name" value="MONOFUNCTIONAL BIOSYNTHETIC PEPTIDOGLYCAN TRANSGLYCOSYLASE"/>
    <property type="match status" value="1"/>
</dbReference>
<evidence type="ECO:0000256" key="4">
    <source>
        <dbReference type="ARBA" id="ARBA00022679"/>
    </source>
</evidence>
<keyword evidence="8 11" id="KW-1133">Transmembrane helix</keyword>
<dbReference type="EMBL" id="JAAQQR010000002">
    <property type="protein sequence ID" value="NID04147.1"/>
    <property type="molecule type" value="Genomic_DNA"/>
</dbReference>
<feature type="domain" description="Glycosyl transferase family 51" evidence="12">
    <location>
        <begin position="62"/>
        <end position="225"/>
    </location>
</feature>
<comment type="catalytic activity">
    <reaction evidence="11">
        <text>[GlcNAc-(1-&gt;4)-Mur2Ac(oyl-L-Ala-gamma-D-Glu-L-Lys-D-Ala-D-Ala)](n)-di-trans,octa-cis-undecaprenyl diphosphate + beta-D-GlcNAc-(1-&gt;4)-Mur2Ac(oyl-L-Ala-gamma-D-Glu-L-Lys-D-Ala-D-Ala)-di-trans,octa-cis-undecaprenyl diphosphate = [GlcNAc-(1-&gt;4)-Mur2Ac(oyl-L-Ala-gamma-D-Glu-L-Lys-D-Ala-D-Ala)](n+1)-di-trans,octa-cis-undecaprenyl diphosphate + di-trans,octa-cis-undecaprenyl diphosphate + H(+)</text>
        <dbReference type="Rhea" id="RHEA:23708"/>
        <dbReference type="Rhea" id="RHEA-COMP:9602"/>
        <dbReference type="Rhea" id="RHEA-COMP:9603"/>
        <dbReference type="ChEBI" id="CHEBI:15378"/>
        <dbReference type="ChEBI" id="CHEBI:58405"/>
        <dbReference type="ChEBI" id="CHEBI:60033"/>
        <dbReference type="ChEBI" id="CHEBI:78435"/>
        <dbReference type="EC" id="2.4.99.28"/>
    </reaction>
</comment>
<dbReference type="Pfam" id="PF00912">
    <property type="entry name" value="Transgly"/>
    <property type="match status" value="1"/>
</dbReference>
<evidence type="ECO:0000256" key="9">
    <source>
        <dbReference type="ARBA" id="ARBA00023136"/>
    </source>
</evidence>
<gene>
    <name evidence="11 13" type="primary">mtgA</name>
    <name evidence="13" type="ORF">HBF26_04570</name>
</gene>
<sequence length="246" mass="27706">MSPTPRSPIRRILRLLALLLLAWVVLSCLAVIVLRFVPPWTSAMMMERRTEALVHGEEDFHFRHRWVPWDRISPNVGIAMVAGEDQKFPYHHGFDVDAIQDAIDAADEGKRLRGASTISQQVAKNLFLWNGRSFVRKGLEAWFTVLIEAFWPKQRILEVYMNIVELGDGVYGVGAASEAFFHTTPDRLGMAQAARLAAVLPNPRRFHADAPSAYVQRRAEWIARQAAQLGGPAYLTRPAPVSGRVR</sequence>
<dbReference type="SUPFAM" id="SSF53955">
    <property type="entry name" value="Lysozyme-like"/>
    <property type="match status" value="1"/>
</dbReference>
<evidence type="ECO:0000256" key="8">
    <source>
        <dbReference type="ARBA" id="ARBA00022989"/>
    </source>
</evidence>
<comment type="subcellular location">
    <subcellularLocation>
        <location evidence="11">Cell inner membrane</location>
        <topology evidence="11">Single-pass membrane protein</topology>
    </subcellularLocation>
</comment>
<keyword evidence="10 11" id="KW-0961">Cell wall biogenesis/degradation</keyword>
<keyword evidence="5 11" id="KW-0812">Transmembrane</keyword>
<dbReference type="PROSITE" id="PS51257">
    <property type="entry name" value="PROKAR_LIPOPROTEIN"/>
    <property type="match status" value="1"/>
</dbReference>
<dbReference type="RefSeq" id="WP_167123547.1">
    <property type="nucleotide sequence ID" value="NZ_JAAQQR010000002.1"/>
</dbReference>
<keyword evidence="9 11" id="KW-0472">Membrane</keyword>
<name>A0ABX0Q1C7_9GAMM</name>
<accession>A0ABX0Q1C7</accession>
<evidence type="ECO:0000256" key="1">
    <source>
        <dbReference type="ARBA" id="ARBA00022475"/>
    </source>
</evidence>
<evidence type="ECO:0000256" key="10">
    <source>
        <dbReference type="ARBA" id="ARBA00023316"/>
    </source>
</evidence>
<keyword evidence="2 11" id="KW-0997">Cell inner membrane</keyword>
<dbReference type="NCBIfam" id="TIGR02070">
    <property type="entry name" value="mono_pep_trsgly"/>
    <property type="match status" value="1"/>
</dbReference>
<keyword evidence="6 11" id="KW-0133">Cell shape</keyword>
<evidence type="ECO:0000313" key="13">
    <source>
        <dbReference type="EMBL" id="NID04147.1"/>
    </source>
</evidence>
<reference evidence="13 14" key="1">
    <citation type="journal article" date="2011" name="Curr. Microbiol.">
        <title>Luteibacter jiangsuensis sp. nov.: a methamidophos-degrading bacterium isolated from a methamidophos-manufacturing factory.</title>
        <authorList>
            <person name="Wang L."/>
            <person name="Wang G.L."/>
            <person name="Li S.P."/>
            <person name="Jiang J.D."/>
        </authorList>
    </citation>
    <scope>NUCLEOTIDE SEQUENCE [LARGE SCALE GENOMIC DNA]</scope>
    <source>
        <strain evidence="13 14">CGMCC 1.10133</strain>
    </source>
</reference>
<dbReference type="InterPro" id="IPR036950">
    <property type="entry name" value="PBP_transglycosylase"/>
</dbReference>
<dbReference type="EC" id="2.4.99.28" evidence="11"/>
<comment type="function">
    <text evidence="11">Peptidoglycan polymerase that catalyzes glycan chain elongation from lipid-linked precursors.</text>
</comment>
<keyword evidence="7 11" id="KW-0573">Peptidoglycan synthesis</keyword>
<dbReference type="InterPro" id="IPR023346">
    <property type="entry name" value="Lysozyme-like_dom_sf"/>
</dbReference>
<comment type="similarity">
    <text evidence="11">Belongs to the glycosyltransferase 51 family.</text>
</comment>
<dbReference type="Proteomes" id="UP001429601">
    <property type="component" value="Unassembled WGS sequence"/>
</dbReference>
<evidence type="ECO:0000256" key="11">
    <source>
        <dbReference type="HAMAP-Rule" id="MF_00766"/>
    </source>
</evidence>
<evidence type="ECO:0000259" key="12">
    <source>
        <dbReference type="Pfam" id="PF00912"/>
    </source>
</evidence>
<evidence type="ECO:0000256" key="7">
    <source>
        <dbReference type="ARBA" id="ARBA00022984"/>
    </source>
</evidence>
<evidence type="ECO:0000256" key="5">
    <source>
        <dbReference type="ARBA" id="ARBA00022692"/>
    </source>
</evidence>
<dbReference type="Gene3D" id="1.10.3810.10">
    <property type="entry name" value="Biosynthetic peptidoglycan transglycosylase-like"/>
    <property type="match status" value="1"/>
</dbReference>
<evidence type="ECO:0000313" key="14">
    <source>
        <dbReference type="Proteomes" id="UP001429601"/>
    </source>
</evidence>
<dbReference type="InterPro" id="IPR011812">
    <property type="entry name" value="Pep_trsgly"/>
</dbReference>
<organism evidence="13 14">
    <name type="scientific">Luteibacter jiangsuensis</name>
    <dbReference type="NCBI Taxonomy" id="637577"/>
    <lineage>
        <taxon>Bacteria</taxon>
        <taxon>Pseudomonadati</taxon>
        <taxon>Pseudomonadota</taxon>
        <taxon>Gammaproteobacteria</taxon>
        <taxon>Lysobacterales</taxon>
        <taxon>Rhodanobacteraceae</taxon>
        <taxon>Luteibacter</taxon>
    </lineage>
</organism>
<proteinExistence type="inferred from homology"/>
<dbReference type="HAMAP" id="MF_00766">
    <property type="entry name" value="PGT_MtgA"/>
    <property type="match status" value="1"/>
</dbReference>
<keyword evidence="3 11" id="KW-0328">Glycosyltransferase</keyword>
<protein>
    <recommendedName>
        <fullName evidence="11">Biosynthetic peptidoglycan transglycosylase</fullName>
        <ecNumber evidence="11">2.4.99.28</ecNumber>
    </recommendedName>
    <alternativeName>
        <fullName evidence="11">Glycan polymerase</fullName>
    </alternativeName>
    <alternativeName>
        <fullName evidence="11">Peptidoglycan glycosyltransferase MtgA</fullName>
        <shortName evidence="11">PGT</shortName>
    </alternativeName>
</protein>
<dbReference type="GO" id="GO:0016757">
    <property type="term" value="F:glycosyltransferase activity"/>
    <property type="evidence" value="ECO:0007669"/>
    <property type="project" value="UniProtKB-KW"/>
</dbReference>
<evidence type="ECO:0000256" key="3">
    <source>
        <dbReference type="ARBA" id="ARBA00022676"/>
    </source>
</evidence>
<comment type="caution">
    <text evidence="13">The sequence shown here is derived from an EMBL/GenBank/DDBJ whole genome shotgun (WGS) entry which is preliminary data.</text>
</comment>